<dbReference type="InterPro" id="IPR052815">
    <property type="entry name" value="PDCD2-like_regulator"/>
</dbReference>
<keyword evidence="2" id="KW-1185">Reference proteome</keyword>
<gene>
    <name evidence="3" type="primary">pdcd2l</name>
</gene>
<dbReference type="InterPro" id="IPR007320">
    <property type="entry name" value="PDCD2_C"/>
</dbReference>
<organism evidence="2 3">
    <name type="scientific">Chanos chanos</name>
    <name type="common">Milkfish</name>
    <name type="synonym">Mugil chanos</name>
    <dbReference type="NCBI Taxonomy" id="29144"/>
    <lineage>
        <taxon>Eukaryota</taxon>
        <taxon>Metazoa</taxon>
        <taxon>Chordata</taxon>
        <taxon>Craniata</taxon>
        <taxon>Vertebrata</taxon>
        <taxon>Euteleostomi</taxon>
        <taxon>Actinopterygii</taxon>
        <taxon>Neopterygii</taxon>
        <taxon>Teleostei</taxon>
        <taxon>Ostariophysi</taxon>
        <taxon>Gonorynchiformes</taxon>
        <taxon>Chanidae</taxon>
        <taxon>Chanos</taxon>
    </lineage>
</organism>
<dbReference type="GeneID" id="115826193"/>
<protein>
    <submittedName>
        <fullName evidence="3">Programmed cell death protein 2-like</fullName>
    </submittedName>
</protein>
<evidence type="ECO:0000259" key="1">
    <source>
        <dbReference type="Pfam" id="PF04194"/>
    </source>
</evidence>
<proteinExistence type="predicted"/>
<sequence>MASEIVLLGVSDGLITQKKLTSYFTNKLGDVPDPLPLISLQYPKCRLCDGILSHVVQVYCPLEASPHHRTINVFACTSAQCYGKSESWSVLRSQCLESEIKPVQGADGVPVKESPMSSTDWCEDADDWGMGNEDTETGAVGQIQSAAQPQNIPPYGLDVTCRLQDLSIEGREEHWPNQPAFQAFYISVVNETDFDGHISVDHANRLLKEYEKREGIVVGNLGSSEGPEEEKYEKTKARHGDAVFSRFMKKISLCPEQVLRYSWGGSPLFITEPPSNMKQMVPPCSHCGSPRVFEFQLMPAMVNLLHGADSNSGLALEFGTVLVYTCRSSCWTSGSNVPLQEYIFVQADPDQHLFK</sequence>
<evidence type="ECO:0000313" key="3">
    <source>
        <dbReference type="RefSeq" id="XP_030645782.1"/>
    </source>
</evidence>
<dbReference type="PANTHER" id="PTHR46421">
    <property type="entry name" value="PROGRAMMED CELL DEATH PROTEIN 2-LIKE"/>
    <property type="match status" value="1"/>
</dbReference>
<evidence type="ECO:0000313" key="2">
    <source>
        <dbReference type="Proteomes" id="UP000504632"/>
    </source>
</evidence>
<reference evidence="3" key="1">
    <citation type="submission" date="2025-08" db="UniProtKB">
        <authorList>
            <consortium name="RefSeq"/>
        </authorList>
    </citation>
    <scope>IDENTIFICATION</scope>
</reference>
<dbReference type="InParanoid" id="A0A6J2WQA9"/>
<dbReference type="Pfam" id="PF04194">
    <property type="entry name" value="PDCD2_C"/>
    <property type="match status" value="1"/>
</dbReference>
<dbReference type="PANTHER" id="PTHR46421:SF1">
    <property type="entry name" value="PROGRAMMED CELL DEATH PROTEIN 2-LIKE"/>
    <property type="match status" value="1"/>
</dbReference>
<dbReference type="RefSeq" id="XP_030645782.1">
    <property type="nucleotide sequence ID" value="XM_030789922.1"/>
</dbReference>
<dbReference type="GO" id="GO:0006915">
    <property type="term" value="P:apoptotic process"/>
    <property type="evidence" value="ECO:0007669"/>
    <property type="project" value="TreeGrafter"/>
</dbReference>
<dbReference type="GO" id="GO:0005737">
    <property type="term" value="C:cytoplasm"/>
    <property type="evidence" value="ECO:0007669"/>
    <property type="project" value="InterPro"/>
</dbReference>
<dbReference type="AlphaFoldDB" id="A0A6J2WQA9"/>
<dbReference type="OrthoDB" id="366284at2759"/>
<feature type="domain" description="Programmed cell death protein 2 C-terminal" evidence="1">
    <location>
        <begin position="241"/>
        <end position="346"/>
    </location>
</feature>
<dbReference type="Proteomes" id="UP000504632">
    <property type="component" value="Chromosome 13"/>
</dbReference>
<dbReference type="CTD" id="84306"/>
<name>A0A6J2WQA9_CHACN</name>
<accession>A0A6J2WQA9</accession>